<dbReference type="OrthoDB" id="8679980at2759"/>
<dbReference type="AlphaFoldDB" id="A0A9Q1AVZ3"/>
<feature type="region of interest" description="Disordered" evidence="1">
    <location>
        <begin position="19"/>
        <end position="55"/>
    </location>
</feature>
<comment type="caution">
    <text evidence="2">The sequence shown here is derived from an EMBL/GenBank/DDBJ whole genome shotgun (WGS) entry which is preliminary data.</text>
</comment>
<sequence length="118" mass="13499">MAQQGIKVRPVLLKRNSLDSVDFKRQPHHRRSKSQQVRFKDEGTDNPTVAESELEAEVTQESCTLDKMQTSQHHNLVNNSLCFPHLTKDYKILPFRLLQALGNTVLHLKGKELQQASP</sequence>
<gene>
    <name evidence="2" type="ORF">JRQ81_002439</name>
</gene>
<dbReference type="Pfam" id="PF15265">
    <property type="entry name" value="FAM196"/>
    <property type="match status" value="1"/>
</dbReference>
<keyword evidence="3" id="KW-1185">Reference proteome</keyword>
<organism evidence="2 3">
    <name type="scientific">Phrynocephalus forsythii</name>
    <dbReference type="NCBI Taxonomy" id="171643"/>
    <lineage>
        <taxon>Eukaryota</taxon>
        <taxon>Metazoa</taxon>
        <taxon>Chordata</taxon>
        <taxon>Craniata</taxon>
        <taxon>Vertebrata</taxon>
        <taxon>Euteleostomi</taxon>
        <taxon>Lepidosauria</taxon>
        <taxon>Squamata</taxon>
        <taxon>Bifurcata</taxon>
        <taxon>Unidentata</taxon>
        <taxon>Episquamata</taxon>
        <taxon>Toxicofera</taxon>
        <taxon>Iguania</taxon>
        <taxon>Acrodonta</taxon>
        <taxon>Agamidae</taxon>
        <taxon>Agaminae</taxon>
        <taxon>Phrynocephalus</taxon>
    </lineage>
</organism>
<evidence type="ECO:0000313" key="3">
    <source>
        <dbReference type="Proteomes" id="UP001142489"/>
    </source>
</evidence>
<proteinExistence type="predicted"/>
<name>A0A9Q1AVZ3_9SAUR</name>
<dbReference type="Proteomes" id="UP001142489">
    <property type="component" value="Unassembled WGS sequence"/>
</dbReference>
<evidence type="ECO:0000313" key="2">
    <source>
        <dbReference type="EMBL" id="KAJ7316277.1"/>
    </source>
</evidence>
<evidence type="ECO:0000256" key="1">
    <source>
        <dbReference type="SAM" id="MobiDB-lite"/>
    </source>
</evidence>
<accession>A0A9Q1AVZ3</accession>
<dbReference type="InterPro" id="IPR029337">
    <property type="entry name" value="INSYN2"/>
</dbReference>
<dbReference type="EMBL" id="JAPFRF010000011">
    <property type="protein sequence ID" value="KAJ7316277.1"/>
    <property type="molecule type" value="Genomic_DNA"/>
</dbReference>
<reference evidence="2" key="1">
    <citation type="journal article" date="2023" name="DNA Res.">
        <title>Chromosome-level genome assembly of Phrynocephalus forsythii using third-generation DNA sequencing and Hi-C analysis.</title>
        <authorList>
            <person name="Qi Y."/>
            <person name="Zhao W."/>
            <person name="Zhao Y."/>
            <person name="Niu C."/>
            <person name="Cao S."/>
            <person name="Zhang Y."/>
        </authorList>
    </citation>
    <scope>NUCLEOTIDE SEQUENCE</scope>
    <source>
        <tissue evidence="2">Muscle</tissue>
    </source>
</reference>
<protein>
    <submittedName>
        <fullName evidence="2">Uncharacterized protein</fullName>
    </submittedName>
</protein>